<keyword evidence="11" id="KW-0276">Fatty acid metabolism</keyword>
<evidence type="ECO:0000256" key="7">
    <source>
        <dbReference type="ARBA" id="ARBA00022481"/>
    </source>
</evidence>
<dbReference type="Gene3D" id="3.90.226.10">
    <property type="entry name" value="2-enoyl-CoA Hydratase, Chain A, domain 1"/>
    <property type="match status" value="1"/>
</dbReference>
<dbReference type="EC" id="4.2.1.17" evidence="6"/>
<dbReference type="InterPro" id="IPR006180">
    <property type="entry name" value="3-OHacyl-CoA_DH_CS"/>
</dbReference>
<evidence type="ECO:0000313" key="44">
    <source>
        <dbReference type="Proteomes" id="UP000245119"/>
    </source>
</evidence>
<dbReference type="SUPFAM" id="SSF52096">
    <property type="entry name" value="ClpP/crotonase"/>
    <property type="match status" value="1"/>
</dbReference>
<dbReference type="Pfam" id="PF02737">
    <property type="entry name" value="3HCDH_N"/>
    <property type="match status" value="1"/>
</dbReference>
<dbReference type="PANTHER" id="PTHR43612:SF3">
    <property type="entry name" value="TRIFUNCTIONAL ENZYME SUBUNIT ALPHA, MITOCHONDRIAL"/>
    <property type="match status" value="1"/>
</dbReference>
<comment type="catalytic activity">
    <reaction evidence="27">
        <text>(3S)-hydroxyoctanoyl-CoA = (2E)-octenoyl-CoA + H2O</text>
        <dbReference type="Rhea" id="RHEA:31199"/>
        <dbReference type="ChEBI" id="CHEBI:15377"/>
        <dbReference type="ChEBI" id="CHEBI:62242"/>
        <dbReference type="ChEBI" id="CHEBI:62617"/>
    </reaction>
    <physiologicalReaction direction="right-to-left" evidence="27">
        <dbReference type="Rhea" id="RHEA:31201"/>
    </physiologicalReaction>
</comment>
<keyword evidence="10" id="KW-0999">Mitochondrion inner membrane</keyword>
<dbReference type="GO" id="GO:0006635">
    <property type="term" value="P:fatty acid beta-oxidation"/>
    <property type="evidence" value="ECO:0007669"/>
    <property type="project" value="UniProtKB-UniPathway"/>
</dbReference>
<dbReference type="Pfam" id="PF00725">
    <property type="entry name" value="3HCDH"/>
    <property type="match status" value="1"/>
</dbReference>
<evidence type="ECO:0000256" key="13">
    <source>
        <dbReference type="ARBA" id="ARBA00022990"/>
    </source>
</evidence>
<keyword evidence="20" id="KW-0511">Multifunctional enzyme</keyword>
<comment type="catalytic activity">
    <reaction evidence="23">
        <text>(3S)-hydroxydecanoyl-CoA + NAD(+) = 3-oxodecanoyl-CoA + NADH + H(+)</text>
        <dbReference type="Rhea" id="RHEA:31187"/>
        <dbReference type="ChEBI" id="CHEBI:15378"/>
        <dbReference type="ChEBI" id="CHEBI:57540"/>
        <dbReference type="ChEBI" id="CHEBI:57945"/>
        <dbReference type="ChEBI" id="CHEBI:62548"/>
        <dbReference type="ChEBI" id="CHEBI:62616"/>
    </reaction>
    <physiologicalReaction direction="left-to-right" evidence="23">
        <dbReference type="Rhea" id="RHEA:31188"/>
    </physiologicalReaction>
</comment>
<comment type="catalytic activity">
    <reaction evidence="32">
        <text>(3S)-3-hydroxydodecanoyl-CoA + NAD(+) = 3-oxododecanoyl-CoA + NADH + H(+)</text>
        <dbReference type="Rhea" id="RHEA:31179"/>
        <dbReference type="ChEBI" id="CHEBI:15378"/>
        <dbReference type="ChEBI" id="CHEBI:57540"/>
        <dbReference type="ChEBI" id="CHEBI:57945"/>
        <dbReference type="ChEBI" id="CHEBI:62558"/>
        <dbReference type="ChEBI" id="CHEBI:62615"/>
    </reaction>
    <physiologicalReaction direction="left-to-right" evidence="32">
        <dbReference type="Rhea" id="RHEA:31180"/>
    </physiologicalReaction>
</comment>
<feature type="site" description="Important for long-chain enoyl-CoA hydratase activity" evidence="40">
    <location>
        <position position="143"/>
    </location>
</feature>
<keyword evidence="15" id="KW-0520">NAD</keyword>
<evidence type="ECO:0000256" key="6">
    <source>
        <dbReference type="ARBA" id="ARBA00012076"/>
    </source>
</evidence>
<evidence type="ECO:0000256" key="21">
    <source>
        <dbReference type="ARBA" id="ARBA00035854"/>
    </source>
</evidence>
<keyword evidence="12" id="KW-0809">Transit peptide</keyword>
<evidence type="ECO:0000256" key="14">
    <source>
        <dbReference type="ARBA" id="ARBA00023002"/>
    </source>
</evidence>
<dbReference type="InterPro" id="IPR006176">
    <property type="entry name" value="3-OHacyl-CoA_DH_NAD-bd"/>
</dbReference>
<feature type="site" description="Important for long-chain enoyl-CoA hydratase activity" evidence="40">
    <location>
        <position position="121"/>
    </location>
</feature>
<evidence type="ECO:0000256" key="1">
    <source>
        <dbReference type="ARBA" id="ARBA00000469"/>
    </source>
</evidence>
<evidence type="ECO:0000256" key="23">
    <source>
        <dbReference type="ARBA" id="ARBA00048361"/>
    </source>
</evidence>
<proteinExistence type="inferred from homology"/>
<dbReference type="Gene3D" id="3.40.50.720">
    <property type="entry name" value="NAD(P)-binding Rossmann-like Domain"/>
    <property type="match status" value="1"/>
</dbReference>
<evidence type="ECO:0000256" key="28">
    <source>
        <dbReference type="ARBA" id="ARBA00052224"/>
    </source>
</evidence>
<comment type="catalytic activity">
    <reaction evidence="30">
        <text>(3S)-hydroxytetradecanoyl-CoA + NAD(+) = 3-oxotetradecanoyl-CoA + NADH + H(+)</text>
        <dbReference type="Rhea" id="RHEA:31167"/>
        <dbReference type="ChEBI" id="CHEBI:15378"/>
        <dbReference type="ChEBI" id="CHEBI:57540"/>
        <dbReference type="ChEBI" id="CHEBI:57945"/>
        <dbReference type="ChEBI" id="CHEBI:62543"/>
        <dbReference type="ChEBI" id="CHEBI:62614"/>
    </reaction>
    <physiologicalReaction direction="left-to-right" evidence="30">
        <dbReference type="Rhea" id="RHEA:31168"/>
    </physiologicalReaction>
</comment>
<evidence type="ECO:0000256" key="29">
    <source>
        <dbReference type="ARBA" id="ARBA00052711"/>
    </source>
</evidence>
<comment type="subunit">
    <text evidence="34">Heterotetramer of 2 alpha/HADHA and 2 beta/HADHB subunits; forms the mitochondrial trifunctional enzyme. Also purified as higher order heterooligomers including a 4 alpha/HADHA and 4 beta/HADHB heterooligomer which physiological significance remains unclear. The mitochondrial trifunctional enzyme interacts with MTLN.</text>
</comment>
<comment type="catalytic activity">
    <reaction evidence="24">
        <text>1'-[1,2-di-(9Z,12Z-octadecadienoyl)-sn-glycero-3-phospho]-3'-[1-(9Z,12Z-octadecadienoyl)-sn-glycero-3-phospho]-glycerol + (9Z,12Z)-octadecadienoyl-CoA = 1',3'-bis-[1,2-di-(9Z,12Z-octadecadienoyl)-sn-glycero-3-phospho]-glycerol + CoA</text>
        <dbReference type="Rhea" id="RHEA:43672"/>
        <dbReference type="ChEBI" id="CHEBI:57287"/>
        <dbReference type="ChEBI" id="CHEBI:57383"/>
        <dbReference type="ChEBI" id="CHEBI:83580"/>
        <dbReference type="ChEBI" id="CHEBI:83581"/>
    </reaction>
    <physiologicalReaction direction="left-to-right" evidence="24">
        <dbReference type="Rhea" id="RHEA:43673"/>
    </physiologicalReaction>
</comment>
<comment type="subcellular location">
    <subcellularLocation>
        <location evidence="2">Mitochondrion inner membrane</location>
    </subcellularLocation>
</comment>
<dbReference type="GO" id="GO:0016509">
    <property type="term" value="F:long-chain (3S)-3-hydroxyacyl-CoA dehydrogenase (NAD+) activity"/>
    <property type="evidence" value="ECO:0007669"/>
    <property type="project" value="UniProtKB-EC"/>
</dbReference>
<evidence type="ECO:0000256" key="30">
    <source>
        <dbReference type="ARBA" id="ARBA00052834"/>
    </source>
</evidence>
<keyword evidence="17" id="KW-0496">Mitochondrion</keyword>
<dbReference type="FunFam" id="1.10.1040.50:FF:000002">
    <property type="entry name" value="Trifunctional enzyme subunit alpha, mitochondrial"/>
    <property type="match status" value="1"/>
</dbReference>
<keyword evidence="14" id="KW-0560">Oxidoreductase</keyword>
<comment type="catalytic activity">
    <reaction evidence="26">
        <text>a 4-saturated-(3S)-3-hydroxyacyl-CoA = a (3E)-enoyl-CoA + H2O</text>
        <dbReference type="Rhea" id="RHEA:20724"/>
        <dbReference type="ChEBI" id="CHEBI:15377"/>
        <dbReference type="ChEBI" id="CHEBI:58521"/>
        <dbReference type="ChEBI" id="CHEBI:137480"/>
        <dbReference type="EC" id="4.2.1.17"/>
    </reaction>
    <physiologicalReaction direction="right-to-left" evidence="26">
        <dbReference type="Rhea" id="RHEA:20726"/>
    </physiologicalReaction>
</comment>
<evidence type="ECO:0000256" key="9">
    <source>
        <dbReference type="ARBA" id="ARBA00022679"/>
    </source>
</evidence>
<dbReference type="CDD" id="cd06558">
    <property type="entry name" value="crotonase-like"/>
    <property type="match status" value="1"/>
</dbReference>
<accession>A0A2T7NQZ1</accession>
<evidence type="ECO:0000256" key="8">
    <source>
        <dbReference type="ARBA" id="ARBA00022553"/>
    </source>
</evidence>
<evidence type="ECO:0000256" key="17">
    <source>
        <dbReference type="ARBA" id="ARBA00023128"/>
    </source>
</evidence>
<comment type="catalytic activity">
    <reaction evidence="31">
        <text>1'-[1,2-di-(9Z,12Z-octadecadienoyl)-sn-glycero-3-phospho]-3'-[1-(9Z,12Z-octadecadienoyl)-sn-glycero-3-phospho]-glycerol + (9Z)-octadecenoyl-CoA = 1'-[1,2-di-(9Z,12Z-octadecadienoyl)-sn-glycero-3-phospho]-3'-[1-(9Z,12Z-octadecadienoyl)-2-(9Z-octadecenoyl)-sn-glycero-3-phospho]-glycerol + CoA</text>
        <dbReference type="Rhea" id="RHEA:43676"/>
        <dbReference type="ChEBI" id="CHEBI:57287"/>
        <dbReference type="ChEBI" id="CHEBI:57387"/>
        <dbReference type="ChEBI" id="CHEBI:83580"/>
        <dbReference type="ChEBI" id="CHEBI:83582"/>
    </reaction>
    <physiologicalReaction direction="left-to-right" evidence="31">
        <dbReference type="Rhea" id="RHEA:43677"/>
    </physiologicalReaction>
</comment>
<dbReference type="FunFam" id="3.90.226.10:FF:000011">
    <property type="entry name" value="Fatty acid oxidation complex subunit alpha"/>
    <property type="match status" value="1"/>
</dbReference>
<dbReference type="Pfam" id="PF00378">
    <property type="entry name" value="ECH_1"/>
    <property type="match status" value="1"/>
</dbReference>
<dbReference type="AlphaFoldDB" id="A0A2T7NQZ1"/>
<evidence type="ECO:0000256" key="10">
    <source>
        <dbReference type="ARBA" id="ARBA00022792"/>
    </source>
</evidence>
<evidence type="ECO:0000256" key="31">
    <source>
        <dbReference type="ARBA" id="ARBA00052860"/>
    </source>
</evidence>
<evidence type="ECO:0000256" key="11">
    <source>
        <dbReference type="ARBA" id="ARBA00022832"/>
    </source>
</evidence>
<evidence type="ECO:0000256" key="40">
    <source>
        <dbReference type="PIRSR" id="PIRSR612803-2"/>
    </source>
</evidence>
<feature type="domain" description="3-hydroxyacyl-CoA dehydrogenase C-terminal" evidence="41">
    <location>
        <begin position="515"/>
        <end position="610"/>
    </location>
</feature>
<evidence type="ECO:0000256" key="2">
    <source>
        <dbReference type="ARBA" id="ARBA00004273"/>
    </source>
</evidence>
<feature type="active site" description="For hydroxyacyl-coenzyme A dehydrogenase activity" evidence="39">
    <location>
        <position position="481"/>
    </location>
</feature>
<dbReference type="STRING" id="400727.A0A2T7NQZ1"/>
<dbReference type="PANTHER" id="PTHR43612">
    <property type="entry name" value="TRIFUNCTIONAL ENZYME SUBUNIT ALPHA"/>
    <property type="match status" value="1"/>
</dbReference>
<dbReference type="PROSITE" id="PS00067">
    <property type="entry name" value="3HCDH"/>
    <property type="match status" value="1"/>
</dbReference>
<dbReference type="InterPro" id="IPR008927">
    <property type="entry name" value="6-PGluconate_DH-like_C_sf"/>
</dbReference>
<protein>
    <recommendedName>
        <fullName evidence="36">Trifunctional enzyme subunit alpha, mitochondrial</fullName>
        <ecNumber evidence="35">1.1.1.211</ecNumber>
        <ecNumber evidence="6">4.2.1.17</ecNumber>
    </recommendedName>
    <alternativeName>
        <fullName evidence="37">Monolysocardiolipin acyltransferase</fullName>
    </alternativeName>
    <alternativeName>
        <fullName evidence="38">TP-alpha</fullName>
    </alternativeName>
</protein>
<evidence type="ECO:0000259" key="42">
    <source>
        <dbReference type="Pfam" id="PF02737"/>
    </source>
</evidence>
<dbReference type="InterPro" id="IPR012803">
    <property type="entry name" value="Fa_ox_alpha_mit"/>
</dbReference>
<comment type="catalytic activity">
    <reaction evidence="29">
        <text>(3S)-3-hydroxydodecanoyl-CoA = (2E)-dodecenoyl-CoA + H2O</text>
        <dbReference type="Rhea" id="RHEA:31075"/>
        <dbReference type="ChEBI" id="CHEBI:15377"/>
        <dbReference type="ChEBI" id="CHEBI:57330"/>
        <dbReference type="ChEBI" id="CHEBI:62558"/>
    </reaction>
    <physiologicalReaction direction="right-to-left" evidence="29">
        <dbReference type="Rhea" id="RHEA:31077"/>
    </physiologicalReaction>
</comment>
<keyword evidence="7" id="KW-0488">Methylation</keyword>
<dbReference type="InterPro" id="IPR001753">
    <property type="entry name" value="Enoyl-CoA_hydra/iso"/>
</dbReference>
<evidence type="ECO:0000256" key="34">
    <source>
        <dbReference type="ARBA" id="ARBA00062153"/>
    </source>
</evidence>
<evidence type="ECO:0000256" key="16">
    <source>
        <dbReference type="ARBA" id="ARBA00023098"/>
    </source>
</evidence>
<dbReference type="GO" id="GO:0004300">
    <property type="term" value="F:enoyl-CoA hydratase activity"/>
    <property type="evidence" value="ECO:0007669"/>
    <property type="project" value="UniProtKB-EC"/>
</dbReference>
<feature type="domain" description="3-hydroxyacyl-CoA dehydrogenase NAD binding" evidence="42">
    <location>
        <begin position="335"/>
        <end position="512"/>
    </location>
</feature>
<comment type="catalytic activity">
    <reaction evidence="21">
        <text>a (3S)-3-hydroxyacyl-CoA = a (2E)-enoyl-CoA + H2O</text>
        <dbReference type="Rhea" id="RHEA:16105"/>
        <dbReference type="ChEBI" id="CHEBI:15377"/>
        <dbReference type="ChEBI" id="CHEBI:57318"/>
        <dbReference type="ChEBI" id="CHEBI:58856"/>
        <dbReference type="EC" id="4.2.1.17"/>
    </reaction>
    <physiologicalReaction direction="right-to-left" evidence="21">
        <dbReference type="Rhea" id="RHEA:16107"/>
    </physiologicalReaction>
</comment>
<evidence type="ECO:0000256" key="35">
    <source>
        <dbReference type="ARBA" id="ARBA00066806"/>
    </source>
</evidence>
<evidence type="ECO:0000256" key="12">
    <source>
        <dbReference type="ARBA" id="ARBA00022946"/>
    </source>
</evidence>
<dbReference type="NCBIfam" id="TIGR02441">
    <property type="entry name" value="fa_ox_alpha_mit"/>
    <property type="match status" value="1"/>
</dbReference>
<keyword evidence="19" id="KW-0456">Lyase</keyword>
<comment type="catalytic activity">
    <reaction evidence="33">
        <text>1'-[1,2-di-(9Z,12Z-octadecadienoyl)-sn-glycero-3-phospho]-3'-[1-(9Z,12Z-octadecadienoyl)-sn-glycero-3-phospho]-glycerol + hexadecanoyl-CoA = 1'-[1,2-di-(9Z,12Z-octadecadienoyl)-sn-glycero-3-phospho]-3'-[1-(9Z,12Z-octadecadienoyl)-2-hexadecanoyl-sn-glycero-3-phospho]-glycerol + CoA</text>
        <dbReference type="Rhea" id="RHEA:43680"/>
        <dbReference type="ChEBI" id="CHEBI:57287"/>
        <dbReference type="ChEBI" id="CHEBI:57379"/>
        <dbReference type="ChEBI" id="CHEBI:83580"/>
        <dbReference type="ChEBI" id="CHEBI:83583"/>
    </reaction>
    <physiologicalReaction direction="left-to-right" evidence="33">
        <dbReference type="Rhea" id="RHEA:43681"/>
    </physiologicalReaction>
</comment>
<keyword evidence="9" id="KW-0808">Transferase</keyword>
<dbReference type="Proteomes" id="UP000245119">
    <property type="component" value="Linkage Group LG10"/>
</dbReference>
<evidence type="ECO:0000256" key="24">
    <source>
        <dbReference type="ARBA" id="ARBA00050222"/>
    </source>
</evidence>
<dbReference type="OrthoDB" id="10004768at2759"/>
<evidence type="ECO:0000256" key="4">
    <source>
        <dbReference type="ARBA" id="ARBA00007005"/>
    </source>
</evidence>
<dbReference type="InterPro" id="IPR050136">
    <property type="entry name" value="FA_oxidation_alpha_subunit"/>
</dbReference>
<keyword evidence="13" id="KW-0007">Acetylation</keyword>
<dbReference type="Gene3D" id="1.10.1040.50">
    <property type="match status" value="1"/>
</dbReference>
<dbReference type="EC" id="1.1.1.211" evidence="35"/>
<evidence type="ECO:0000256" key="37">
    <source>
        <dbReference type="ARBA" id="ARBA00077617"/>
    </source>
</evidence>
<evidence type="ECO:0000256" key="18">
    <source>
        <dbReference type="ARBA" id="ARBA00023136"/>
    </source>
</evidence>
<evidence type="ECO:0000256" key="20">
    <source>
        <dbReference type="ARBA" id="ARBA00023268"/>
    </source>
</evidence>
<comment type="caution">
    <text evidence="43">The sequence shown here is derived from an EMBL/GenBank/DDBJ whole genome shotgun (WGS) entry which is preliminary data.</text>
</comment>
<evidence type="ECO:0000256" key="22">
    <source>
        <dbReference type="ARBA" id="ARBA00047613"/>
    </source>
</evidence>
<dbReference type="FunFam" id="3.40.50.720:FF:000009">
    <property type="entry name" value="Fatty oxidation complex, alpha subunit"/>
    <property type="match status" value="1"/>
</dbReference>
<sequence>MSPAMAGKYLKLDLSHGDVAVVRFDNPDAKVNTLSKEMQNEFLQVLNETQSNQNVKAVVLISSKPGCFVAGADISMIEACKTKEEVVELSRKGQEAFQKIADSKKPVVAAIMGSCLGGGLELALACHYRIGVKDRKTGLGLPEVMLGLLPGAGGTQRLPKMVPVPTALDLMLTGRTLKTDSARKMGLLDQTVEPLGPGLSDPDTNTLKYLEETAVSSARGLADGSLKKTPKKKGIQDKVMDFVLSYDIGKNFIFNKARSQVMKMSKGLYPAPLKILEVVRKGLDEGSSAGYKAESQAFGELAMTSQSKALIGLYYGQTACKKNRFGKPQKPVETLAILGAGLMGAGIAQVSIDKGISVLLKDVSQASLARGQEQIQKSLDAKVKRKKITSFERDSILSKLDPTITYDNFGKCDMVIEAVFEDLSIKHKVIKEVEARIPEHCIFASNTSALPITQIAQASKRPEKVVGMHYFSPVDKMQLLEIITTKQTSQDTAASAVDLGLRQGKVVIVVGDGPGFYTTRILAPMLAEAVRLLQEGVSPKRLDKVTRDSGLPVGVATLADEVGIDVAAHVAEDLGKAFGERFGGGDINLLKAMVSSGFLGRKSGKGFYTYTAGSKERTENDGALKLLQQFHIQPKTDLSDQDLWYRLFSRFVNEAVYCLQDGILANPLEGDIGAVFGLGFPPFYGGPFRYLDLHGADPIVTRMHRYQELFGVQFQPCQLMQDHAKDPTKRFHS</sequence>
<comment type="catalytic activity">
    <reaction evidence="25">
        <text>a long-chain (3S)-3-hydroxy fatty acyl-CoA + NAD(+) = a long-chain 3-oxo-fatty acyl-CoA + NADH + H(+)</text>
        <dbReference type="Rhea" id="RHEA:52656"/>
        <dbReference type="ChEBI" id="CHEBI:15378"/>
        <dbReference type="ChEBI" id="CHEBI:57540"/>
        <dbReference type="ChEBI" id="CHEBI:57945"/>
        <dbReference type="ChEBI" id="CHEBI:136757"/>
        <dbReference type="ChEBI" id="CHEBI:136758"/>
        <dbReference type="EC" id="1.1.1.211"/>
    </reaction>
    <physiologicalReaction direction="left-to-right" evidence="25">
        <dbReference type="Rhea" id="RHEA:52657"/>
    </physiologicalReaction>
</comment>
<dbReference type="SUPFAM" id="SSF51735">
    <property type="entry name" value="NAD(P)-binding Rossmann-fold domains"/>
    <property type="match status" value="1"/>
</dbReference>
<gene>
    <name evidence="43" type="ORF">C0Q70_16863</name>
</gene>
<evidence type="ECO:0000256" key="26">
    <source>
        <dbReference type="ARBA" id="ARBA00051215"/>
    </source>
</evidence>
<organism evidence="43 44">
    <name type="scientific">Pomacea canaliculata</name>
    <name type="common">Golden apple snail</name>
    <dbReference type="NCBI Taxonomy" id="400727"/>
    <lineage>
        <taxon>Eukaryota</taxon>
        <taxon>Metazoa</taxon>
        <taxon>Spiralia</taxon>
        <taxon>Lophotrochozoa</taxon>
        <taxon>Mollusca</taxon>
        <taxon>Gastropoda</taxon>
        <taxon>Caenogastropoda</taxon>
        <taxon>Architaenioglossa</taxon>
        <taxon>Ampullarioidea</taxon>
        <taxon>Ampullariidae</taxon>
        <taxon>Pomacea</taxon>
    </lineage>
</organism>
<dbReference type="InterPro" id="IPR029045">
    <property type="entry name" value="ClpP/crotonase-like_dom_sf"/>
</dbReference>
<keyword evidence="44" id="KW-1185">Reference proteome</keyword>
<evidence type="ECO:0000256" key="33">
    <source>
        <dbReference type="ARBA" id="ARBA00052989"/>
    </source>
</evidence>
<dbReference type="EMBL" id="PZQS01000010">
    <property type="protein sequence ID" value="PVD23591.1"/>
    <property type="molecule type" value="Genomic_DNA"/>
</dbReference>
<evidence type="ECO:0000256" key="25">
    <source>
        <dbReference type="ARBA" id="ARBA00050446"/>
    </source>
</evidence>
<comment type="similarity">
    <text evidence="5">In the N-terminal section; belongs to the enoyl-CoA hydratase/isomerase family.</text>
</comment>
<dbReference type="GO" id="GO:0016740">
    <property type="term" value="F:transferase activity"/>
    <property type="evidence" value="ECO:0007669"/>
    <property type="project" value="UniProtKB-KW"/>
</dbReference>
<name>A0A2T7NQZ1_POMCA</name>
<evidence type="ECO:0000256" key="19">
    <source>
        <dbReference type="ARBA" id="ARBA00023239"/>
    </source>
</evidence>
<dbReference type="GO" id="GO:0005743">
    <property type="term" value="C:mitochondrial inner membrane"/>
    <property type="evidence" value="ECO:0007669"/>
    <property type="project" value="UniProtKB-SubCell"/>
</dbReference>
<comment type="catalytic activity">
    <reaction evidence="28">
        <text>(3S)-hydroxyoctanoyl-CoA + NAD(+) = 3-oxooctanoyl-CoA + NADH + H(+)</text>
        <dbReference type="Rhea" id="RHEA:31195"/>
        <dbReference type="ChEBI" id="CHEBI:15378"/>
        <dbReference type="ChEBI" id="CHEBI:57540"/>
        <dbReference type="ChEBI" id="CHEBI:57945"/>
        <dbReference type="ChEBI" id="CHEBI:62617"/>
        <dbReference type="ChEBI" id="CHEBI:62619"/>
    </reaction>
    <physiologicalReaction direction="left-to-right" evidence="28">
        <dbReference type="Rhea" id="RHEA:31196"/>
    </physiologicalReaction>
</comment>
<reference evidence="43 44" key="1">
    <citation type="submission" date="2018-04" db="EMBL/GenBank/DDBJ databases">
        <title>The genome of golden apple snail Pomacea canaliculata provides insight into stress tolerance and invasive adaptation.</title>
        <authorList>
            <person name="Liu C."/>
            <person name="Liu B."/>
            <person name="Ren Y."/>
            <person name="Zhang Y."/>
            <person name="Wang H."/>
            <person name="Li S."/>
            <person name="Jiang F."/>
            <person name="Yin L."/>
            <person name="Zhang G."/>
            <person name="Qian W."/>
            <person name="Fan W."/>
        </authorList>
    </citation>
    <scope>NUCLEOTIDE SEQUENCE [LARGE SCALE GENOMIC DNA]</scope>
    <source>
        <strain evidence="43">SZHN2017</strain>
        <tissue evidence="43">Muscle</tissue>
    </source>
</reference>
<evidence type="ECO:0000313" key="43">
    <source>
        <dbReference type="EMBL" id="PVD23591.1"/>
    </source>
</evidence>
<dbReference type="UniPathway" id="UPA00659"/>
<evidence type="ECO:0000256" key="38">
    <source>
        <dbReference type="ARBA" id="ARBA00083277"/>
    </source>
</evidence>
<evidence type="ECO:0000256" key="3">
    <source>
        <dbReference type="ARBA" id="ARBA00005005"/>
    </source>
</evidence>
<keyword evidence="18" id="KW-0472">Membrane</keyword>
<comment type="similarity">
    <text evidence="4">In the central section; belongs to the 3-hydroxyacyl-CoA dehydrogenase family.</text>
</comment>
<dbReference type="GO" id="GO:0016507">
    <property type="term" value="C:mitochondrial fatty acid beta-oxidation multienzyme complex"/>
    <property type="evidence" value="ECO:0007669"/>
    <property type="project" value="InterPro"/>
</dbReference>
<comment type="pathway">
    <text evidence="3">Lipid metabolism; fatty acid beta-oxidation.</text>
</comment>
<evidence type="ECO:0000256" key="15">
    <source>
        <dbReference type="ARBA" id="ARBA00023027"/>
    </source>
</evidence>
<evidence type="ECO:0000256" key="27">
    <source>
        <dbReference type="ARBA" id="ARBA00051877"/>
    </source>
</evidence>
<dbReference type="GO" id="GO:0070403">
    <property type="term" value="F:NAD+ binding"/>
    <property type="evidence" value="ECO:0007669"/>
    <property type="project" value="InterPro"/>
</dbReference>
<dbReference type="InterPro" id="IPR006108">
    <property type="entry name" value="3HC_DH_C"/>
</dbReference>
<dbReference type="InterPro" id="IPR036291">
    <property type="entry name" value="NAD(P)-bd_dom_sf"/>
</dbReference>
<comment type="catalytic activity">
    <reaction evidence="1">
        <text>(3S)-hydroxyhexadecanoyl-CoA = (2E)-hexadecenoyl-CoA + H2O</text>
        <dbReference type="Rhea" id="RHEA:31163"/>
        <dbReference type="ChEBI" id="CHEBI:15377"/>
        <dbReference type="ChEBI" id="CHEBI:61526"/>
        <dbReference type="ChEBI" id="CHEBI:62613"/>
    </reaction>
    <physiologicalReaction direction="right-to-left" evidence="1">
        <dbReference type="Rhea" id="RHEA:31165"/>
    </physiologicalReaction>
</comment>
<keyword evidence="16" id="KW-0443">Lipid metabolism</keyword>
<evidence type="ECO:0000256" key="39">
    <source>
        <dbReference type="PIRSR" id="PIRSR612803-1"/>
    </source>
</evidence>
<evidence type="ECO:0000256" key="32">
    <source>
        <dbReference type="ARBA" id="ARBA00052945"/>
    </source>
</evidence>
<feature type="site" description="Important for hydroxyacyl-coenzyme A dehydrogenase activity" evidence="40">
    <location>
        <position position="469"/>
    </location>
</feature>
<evidence type="ECO:0000256" key="36">
    <source>
        <dbReference type="ARBA" id="ARBA00068347"/>
    </source>
</evidence>
<keyword evidence="8" id="KW-0597">Phosphoprotein</keyword>
<comment type="catalytic activity">
    <reaction evidence="22">
        <text>(3S)-hydroxyhexadecanoyl-CoA + NAD(+) = 3-oxohexadecanoyl-CoA + NADH + H(+)</text>
        <dbReference type="Rhea" id="RHEA:31159"/>
        <dbReference type="ChEBI" id="CHEBI:15378"/>
        <dbReference type="ChEBI" id="CHEBI:57349"/>
        <dbReference type="ChEBI" id="CHEBI:57540"/>
        <dbReference type="ChEBI" id="CHEBI:57945"/>
        <dbReference type="ChEBI" id="CHEBI:62613"/>
    </reaction>
    <physiologicalReaction direction="left-to-right" evidence="22">
        <dbReference type="Rhea" id="RHEA:31160"/>
    </physiologicalReaction>
</comment>
<evidence type="ECO:0000259" key="41">
    <source>
        <dbReference type="Pfam" id="PF00725"/>
    </source>
</evidence>
<evidence type="ECO:0000256" key="5">
    <source>
        <dbReference type="ARBA" id="ARBA00008750"/>
    </source>
</evidence>
<dbReference type="SUPFAM" id="SSF48179">
    <property type="entry name" value="6-phosphogluconate dehydrogenase C-terminal domain-like"/>
    <property type="match status" value="2"/>
</dbReference>